<dbReference type="InterPro" id="IPR003661">
    <property type="entry name" value="HisK_dim/P_dom"/>
</dbReference>
<dbReference type="SUPFAM" id="SSF55785">
    <property type="entry name" value="PYP-like sensor domain (PAS domain)"/>
    <property type="match status" value="2"/>
</dbReference>
<dbReference type="Pfam" id="PF13426">
    <property type="entry name" value="PAS_9"/>
    <property type="match status" value="1"/>
</dbReference>
<evidence type="ECO:0000256" key="7">
    <source>
        <dbReference type="ARBA" id="ARBA00022840"/>
    </source>
</evidence>
<keyword evidence="5" id="KW-0547">Nucleotide-binding</keyword>
<dbReference type="PROSITE" id="PS50109">
    <property type="entry name" value="HIS_KIN"/>
    <property type="match status" value="1"/>
</dbReference>
<keyword evidence="11" id="KW-1185">Reference proteome</keyword>
<proteinExistence type="predicted"/>
<dbReference type="InterPro" id="IPR000014">
    <property type="entry name" value="PAS"/>
</dbReference>
<keyword evidence="6" id="KW-0418">Kinase</keyword>
<dbReference type="GO" id="GO:0005524">
    <property type="term" value="F:ATP binding"/>
    <property type="evidence" value="ECO:0007669"/>
    <property type="project" value="UniProtKB-KW"/>
</dbReference>
<dbReference type="InterPro" id="IPR036097">
    <property type="entry name" value="HisK_dim/P_sf"/>
</dbReference>
<comment type="caution">
    <text evidence="10">The sequence shown here is derived from an EMBL/GenBank/DDBJ whole genome shotgun (WGS) entry which is preliminary data.</text>
</comment>
<dbReference type="InterPro" id="IPR003594">
    <property type="entry name" value="HATPase_dom"/>
</dbReference>
<dbReference type="Gene3D" id="1.10.287.130">
    <property type="match status" value="1"/>
</dbReference>
<dbReference type="NCBIfam" id="TIGR00229">
    <property type="entry name" value="sensory_box"/>
    <property type="match status" value="1"/>
</dbReference>
<evidence type="ECO:0000256" key="8">
    <source>
        <dbReference type="ARBA" id="ARBA00023012"/>
    </source>
</evidence>
<keyword evidence="4" id="KW-0808">Transferase</keyword>
<evidence type="ECO:0000256" key="3">
    <source>
        <dbReference type="ARBA" id="ARBA00022553"/>
    </source>
</evidence>
<evidence type="ECO:0000256" key="4">
    <source>
        <dbReference type="ARBA" id="ARBA00022679"/>
    </source>
</evidence>
<keyword evidence="7 10" id="KW-0067">ATP-binding</keyword>
<dbReference type="SMART" id="SM00387">
    <property type="entry name" value="HATPase_c"/>
    <property type="match status" value="1"/>
</dbReference>
<dbReference type="PANTHER" id="PTHR43065:SF10">
    <property type="entry name" value="PEROXIDE STRESS-ACTIVATED HISTIDINE KINASE MAK3"/>
    <property type="match status" value="1"/>
</dbReference>
<feature type="domain" description="Histidine kinase" evidence="9">
    <location>
        <begin position="275"/>
        <end position="477"/>
    </location>
</feature>
<reference evidence="11" key="1">
    <citation type="journal article" date="2019" name="Int. J. Syst. Evol. Microbiol.">
        <title>The Global Catalogue of Microorganisms (GCM) 10K type strain sequencing project: providing services to taxonomists for standard genome sequencing and annotation.</title>
        <authorList>
            <consortium name="The Broad Institute Genomics Platform"/>
            <consortium name="The Broad Institute Genome Sequencing Center for Infectious Disease"/>
            <person name="Wu L."/>
            <person name="Ma J."/>
        </authorList>
    </citation>
    <scope>NUCLEOTIDE SEQUENCE [LARGE SCALE GENOMIC DNA]</scope>
    <source>
        <strain evidence="11">CECT 7184</strain>
    </source>
</reference>
<dbReference type="SMART" id="SM00388">
    <property type="entry name" value="HisKA"/>
    <property type="match status" value="1"/>
</dbReference>
<dbReference type="EC" id="2.7.13.3" evidence="2"/>
<evidence type="ECO:0000313" key="10">
    <source>
        <dbReference type="EMBL" id="MFC5711580.1"/>
    </source>
</evidence>
<keyword evidence="3" id="KW-0597">Phosphoprotein</keyword>
<dbReference type="SUPFAM" id="SSF47384">
    <property type="entry name" value="Homodimeric domain of signal transducing histidine kinase"/>
    <property type="match status" value="1"/>
</dbReference>
<dbReference type="Pfam" id="PF02518">
    <property type="entry name" value="HATPase_c"/>
    <property type="match status" value="1"/>
</dbReference>
<dbReference type="InterPro" id="IPR004358">
    <property type="entry name" value="Sig_transdc_His_kin-like_C"/>
</dbReference>
<dbReference type="Gene3D" id="3.30.565.10">
    <property type="entry name" value="Histidine kinase-like ATPase, C-terminal domain"/>
    <property type="match status" value="1"/>
</dbReference>
<dbReference type="EMBL" id="JBHSOZ010000002">
    <property type="protein sequence ID" value="MFC5711580.1"/>
    <property type="molecule type" value="Genomic_DNA"/>
</dbReference>
<organism evidence="10 11">
    <name type="scientific">Thalassorhabdus alkalitolerans</name>
    <dbReference type="NCBI Taxonomy" id="2282697"/>
    <lineage>
        <taxon>Bacteria</taxon>
        <taxon>Bacillati</taxon>
        <taxon>Bacillota</taxon>
        <taxon>Bacilli</taxon>
        <taxon>Bacillales</taxon>
        <taxon>Bacillaceae</taxon>
        <taxon>Thalassorhabdus</taxon>
    </lineage>
</organism>
<dbReference type="RefSeq" id="WP_385938012.1">
    <property type="nucleotide sequence ID" value="NZ_JBHSOZ010000002.1"/>
</dbReference>
<evidence type="ECO:0000256" key="2">
    <source>
        <dbReference type="ARBA" id="ARBA00012438"/>
    </source>
</evidence>
<dbReference type="InterPro" id="IPR005467">
    <property type="entry name" value="His_kinase_dom"/>
</dbReference>
<dbReference type="CDD" id="cd00082">
    <property type="entry name" value="HisKA"/>
    <property type="match status" value="1"/>
</dbReference>
<comment type="catalytic activity">
    <reaction evidence="1">
        <text>ATP + protein L-histidine = ADP + protein N-phospho-L-histidine.</text>
        <dbReference type="EC" id="2.7.13.3"/>
    </reaction>
</comment>
<evidence type="ECO:0000259" key="9">
    <source>
        <dbReference type="PROSITE" id="PS50109"/>
    </source>
</evidence>
<name>A0ABW0YGM2_9BACI</name>
<dbReference type="Pfam" id="PF00512">
    <property type="entry name" value="HisKA"/>
    <property type="match status" value="1"/>
</dbReference>
<dbReference type="PRINTS" id="PR00344">
    <property type="entry name" value="BCTRLSENSOR"/>
</dbReference>
<evidence type="ECO:0000256" key="5">
    <source>
        <dbReference type="ARBA" id="ARBA00022741"/>
    </source>
</evidence>
<protein>
    <recommendedName>
        <fullName evidence="2">histidine kinase</fullName>
        <ecNumber evidence="2">2.7.13.3</ecNumber>
    </recommendedName>
</protein>
<dbReference type="Gene3D" id="3.30.450.20">
    <property type="entry name" value="PAS domain"/>
    <property type="match status" value="2"/>
</dbReference>
<gene>
    <name evidence="10" type="ORF">ACFPU1_02155</name>
</gene>
<dbReference type="InterPro" id="IPR035965">
    <property type="entry name" value="PAS-like_dom_sf"/>
</dbReference>
<dbReference type="Proteomes" id="UP001596142">
    <property type="component" value="Unassembled WGS sequence"/>
</dbReference>
<evidence type="ECO:0000313" key="11">
    <source>
        <dbReference type="Proteomes" id="UP001596142"/>
    </source>
</evidence>
<dbReference type="PANTHER" id="PTHR43065">
    <property type="entry name" value="SENSOR HISTIDINE KINASE"/>
    <property type="match status" value="1"/>
</dbReference>
<dbReference type="InterPro" id="IPR036890">
    <property type="entry name" value="HATPase_C_sf"/>
</dbReference>
<accession>A0ABW0YGM2</accession>
<sequence>MNDKLQRGYVKDANIYEDRASFQSKELLDNRFILEQLYSLLSIVRKKEDTFVFTYCGGKADDELDVQLKAMENKTAEEIFPLHIAARLNEYLAAGFEGKRVEFESLYLDRYFFTIIHPVIKEGEITEVIVTSQDITKRKHGEREESEKTKLYFSVFHEASDGMSFFNNEGVHFDVNKALCEIFGRTKEKVQQKLISFFTYNKDWIKELNRKGEVKGEYVIEHSNGSARIIEYVAKANLLPGKHLAIHRDITNRKTLEDRLMQAEKLKVVGEMAAGVAHELRNPMTSLKGFLQLMRYEKETNPHYIDITLSELQRMEEIITDFMTLAKPAISEKEANNLVEILREAIDVLQPEASLRNVTVQSHLGEDCWIECTRNQMKQVFINLIKNGMDAMEDGGCITLTAKKEKGDIVIQVEDEGCGMNEETLQRIGEPFYTTKAKGTGLGLMVTYKIVNDHNGKIEVDSEEGKGTVFRLLFPLG</sequence>
<evidence type="ECO:0000256" key="1">
    <source>
        <dbReference type="ARBA" id="ARBA00000085"/>
    </source>
</evidence>
<evidence type="ECO:0000256" key="6">
    <source>
        <dbReference type="ARBA" id="ARBA00022777"/>
    </source>
</evidence>
<dbReference type="SUPFAM" id="SSF55874">
    <property type="entry name" value="ATPase domain of HSP90 chaperone/DNA topoisomerase II/histidine kinase"/>
    <property type="match status" value="1"/>
</dbReference>
<keyword evidence="8" id="KW-0902">Two-component regulatory system</keyword>